<dbReference type="Pfam" id="PF12973">
    <property type="entry name" value="Cupin_7"/>
    <property type="match status" value="1"/>
</dbReference>
<evidence type="ECO:0000313" key="2">
    <source>
        <dbReference type="EMBL" id="CDX35369.1"/>
    </source>
</evidence>
<accession>A0A090F173</accession>
<feature type="domain" description="ChrR-like cupin" evidence="1">
    <location>
        <begin position="20"/>
        <end position="106"/>
    </location>
</feature>
<evidence type="ECO:0000313" key="3">
    <source>
        <dbReference type="Proteomes" id="UP000046373"/>
    </source>
</evidence>
<dbReference type="EMBL" id="CCNB01000012">
    <property type="protein sequence ID" value="CDX35369.1"/>
    <property type="molecule type" value="Genomic_DNA"/>
</dbReference>
<proteinExistence type="predicted"/>
<gene>
    <name evidence="2" type="ORF">MPLDJ20_20157</name>
</gene>
<dbReference type="Proteomes" id="UP000046373">
    <property type="component" value="Unassembled WGS sequence"/>
</dbReference>
<dbReference type="AlphaFoldDB" id="A0A090F173"/>
<organism evidence="2 3">
    <name type="scientific">Mesorhizobium plurifarium</name>
    <dbReference type="NCBI Taxonomy" id="69974"/>
    <lineage>
        <taxon>Bacteria</taxon>
        <taxon>Pseudomonadati</taxon>
        <taxon>Pseudomonadota</taxon>
        <taxon>Alphaproteobacteria</taxon>
        <taxon>Hyphomicrobiales</taxon>
        <taxon>Phyllobacteriaceae</taxon>
        <taxon>Mesorhizobium</taxon>
    </lineage>
</organism>
<name>A0A090F173_MESPL</name>
<dbReference type="SUPFAM" id="SSF51182">
    <property type="entry name" value="RmlC-like cupins"/>
    <property type="match status" value="1"/>
</dbReference>
<dbReference type="InterPro" id="IPR025979">
    <property type="entry name" value="ChrR-like_cupin_dom"/>
</dbReference>
<sequence length="129" mass="14268">MAPRTPHLATESALDALSSRYVDVEALPWQPTEYPGVTMKILMEDKESGLLTGLFKFEPGATLPYHEHVEIEQSFLLEGSVADHEGNLTAGNYVWRPGGNRHRVVSPNGALALSFFLKPNRFFKNDGAV</sequence>
<evidence type="ECO:0000259" key="1">
    <source>
        <dbReference type="Pfam" id="PF12973"/>
    </source>
</evidence>
<reference evidence="2 3" key="1">
    <citation type="submission" date="2014-08" db="EMBL/GenBank/DDBJ databases">
        <authorList>
            <person name="Moulin Lionel"/>
        </authorList>
    </citation>
    <scope>NUCLEOTIDE SEQUENCE [LARGE SCALE GENOMIC DNA]</scope>
</reference>
<dbReference type="Gene3D" id="2.60.120.10">
    <property type="entry name" value="Jelly Rolls"/>
    <property type="match status" value="1"/>
</dbReference>
<protein>
    <recommendedName>
        <fullName evidence="1">ChrR-like cupin domain-containing protein</fullName>
    </recommendedName>
</protein>
<dbReference type="InterPro" id="IPR014710">
    <property type="entry name" value="RmlC-like_jellyroll"/>
</dbReference>
<dbReference type="InterPro" id="IPR011051">
    <property type="entry name" value="RmlC_Cupin_sf"/>
</dbReference>